<gene>
    <name evidence="4" type="ORF">SAMN02745157_4894</name>
</gene>
<dbReference type="Proteomes" id="UP000184485">
    <property type="component" value="Unassembled WGS sequence"/>
</dbReference>
<dbReference type="SUPFAM" id="SSF55729">
    <property type="entry name" value="Acyl-CoA N-acyltransferases (Nat)"/>
    <property type="match status" value="1"/>
</dbReference>
<dbReference type="EMBL" id="FQUP01000008">
    <property type="protein sequence ID" value="SHG83602.1"/>
    <property type="molecule type" value="Genomic_DNA"/>
</dbReference>
<dbReference type="Gene3D" id="3.40.630.30">
    <property type="match status" value="1"/>
</dbReference>
<dbReference type="PANTHER" id="PTHR43420:SF44">
    <property type="entry name" value="ACETYLTRANSFERASE YPEA"/>
    <property type="match status" value="1"/>
</dbReference>
<dbReference type="InterPro" id="IPR056935">
    <property type="entry name" value="Rv0428c-like_C"/>
</dbReference>
<protein>
    <submittedName>
        <fullName evidence="4">Acetyltransferase (GNAT) family protein</fullName>
    </submittedName>
</protein>
<keyword evidence="2" id="KW-0012">Acyltransferase</keyword>
<evidence type="ECO:0000259" key="3">
    <source>
        <dbReference type="PROSITE" id="PS51186"/>
    </source>
</evidence>
<sequence length="263" mass="28368">MATIAAEMTDLTSALPTTLEIEGACLSAWPAIALVHDGAWLWRFAHGYSKRSNSFQCLDPNDDGNAEARIARLSALSRRHGIEPVFRVTPLAGPGVVAALDRLGWVPFEESRVLAMNLSSEPVAPVGDIRWLNPGDPRWYRAEASLSSLDARTVETLKTLLSLIAHETKGIVVHGRDGTPAAAALAVNSGGIGIFNNVVADKARRRQGFGTAVMRAAIGWTREKGATSAAIQVVSNNAPAIALYESLGFVEQYRYHYRRPPKA</sequence>
<proteinExistence type="predicted"/>
<evidence type="ECO:0000313" key="4">
    <source>
        <dbReference type="EMBL" id="SHG83602.1"/>
    </source>
</evidence>
<keyword evidence="1 4" id="KW-0808">Transferase</keyword>
<dbReference type="Pfam" id="PF24553">
    <property type="entry name" value="Rv0428c_C"/>
    <property type="match status" value="1"/>
</dbReference>
<dbReference type="PROSITE" id="PS51186">
    <property type="entry name" value="GNAT"/>
    <property type="match status" value="1"/>
</dbReference>
<dbReference type="CDD" id="cd04301">
    <property type="entry name" value="NAT_SF"/>
    <property type="match status" value="1"/>
</dbReference>
<evidence type="ECO:0000256" key="1">
    <source>
        <dbReference type="ARBA" id="ARBA00022679"/>
    </source>
</evidence>
<keyword evidence="5" id="KW-1185">Reference proteome</keyword>
<evidence type="ECO:0000256" key="2">
    <source>
        <dbReference type="ARBA" id="ARBA00023315"/>
    </source>
</evidence>
<evidence type="ECO:0000313" key="5">
    <source>
        <dbReference type="Proteomes" id="UP000184485"/>
    </source>
</evidence>
<name>A0A1M5N2F3_9HYPH</name>
<dbReference type="STRING" id="1122133.SAMN02745157_4894"/>
<feature type="domain" description="N-acetyltransferase" evidence="3">
    <location>
        <begin position="127"/>
        <end position="263"/>
    </location>
</feature>
<accession>A0A1M5N2F3</accession>
<dbReference type="AlphaFoldDB" id="A0A1M5N2F3"/>
<dbReference type="InterPro" id="IPR016181">
    <property type="entry name" value="Acyl_CoA_acyltransferase"/>
</dbReference>
<dbReference type="InterPro" id="IPR000182">
    <property type="entry name" value="GNAT_dom"/>
</dbReference>
<dbReference type="InterPro" id="IPR050680">
    <property type="entry name" value="YpeA/RimI_acetyltransf"/>
</dbReference>
<dbReference type="PANTHER" id="PTHR43420">
    <property type="entry name" value="ACETYLTRANSFERASE"/>
    <property type="match status" value="1"/>
</dbReference>
<dbReference type="GO" id="GO:0016747">
    <property type="term" value="F:acyltransferase activity, transferring groups other than amino-acyl groups"/>
    <property type="evidence" value="ECO:0007669"/>
    <property type="project" value="InterPro"/>
</dbReference>
<organism evidence="4 5">
    <name type="scientific">Kaistia soli DSM 19436</name>
    <dbReference type="NCBI Taxonomy" id="1122133"/>
    <lineage>
        <taxon>Bacteria</taxon>
        <taxon>Pseudomonadati</taxon>
        <taxon>Pseudomonadota</taxon>
        <taxon>Alphaproteobacteria</taxon>
        <taxon>Hyphomicrobiales</taxon>
        <taxon>Kaistiaceae</taxon>
        <taxon>Kaistia</taxon>
    </lineage>
</organism>
<reference evidence="4 5" key="1">
    <citation type="submission" date="2016-11" db="EMBL/GenBank/DDBJ databases">
        <authorList>
            <person name="Jaros S."/>
            <person name="Januszkiewicz K."/>
            <person name="Wedrychowicz H."/>
        </authorList>
    </citation>
    <scope>NUCLEOTIDE SEQUENCE [LARGE SCALE GENOMIC DNA]</scope>
    <source>
        <strain evidence="4 5">DSM 19436</strain>
    </source>
</reference>